<comment type="caution">
    <text evidence="1">The sequence shown here is derived from an EMBL/GenBank/DDBJ whole genome shotgun (WGS) entry which is preliminary data.</text>
</comment>
<accession>A0AA41YBI9</accession>
<dbReference type="SUPFAM" id="SSF47781">
    <property type="entry name" value="RuvA domain 2-like"/>
    <property type="match status" value="1"/>
</dbReference>
<proteinExistence type="predicted"/>
<dbReference type="EMBL" id="JAPAAF010000013">
    <property type="protein sequence ID" value="MCW0483173.1"/>
    <property type="molecule type" value="Genomic_DNA"/>
</dbReference>
<protein>
    <submittedName>
        <fullName evidence="1">Helix-hairpin-helix domain-containing protein</fullName>
    </submittedName>
</protein>
<dbReference type="SUPFAM" id="SSF56935">
    <property type="entry name" value="Porins"/>
    <property type="match status" value="1"/>
</dbReference>
<sequence>MKKILPLIYFFLIVSGMWAQEVESAYQKQLEDLLEQILAEDETQDVEQLLNELQAIREHPVNLNMATMADLAALYFLTPVQVAAMLEYRDQYGPVLSVYELATVDGFTPELAQLVGQFVVFGEVDTKAPSTYQHHEVLTRGIRLLEKQAGYSEQKYTGSPDKLYLRYRFTSGSVQAGFTAEKDAGEPFFSPPNQTGFDYYSAFVRTEIGKNKSTLTVGDYVVRFGQGLAVWQGFSLGKSAGATQVAKFNQGIRPYTSTDENNFLRGLAAEIKFGRFRFHPFFSYKKFDANTDSVGDEKVFTSFQTSGLHRTGSELEDKNSVWSATGGGNLSFRGNRFSVSLTGVHVRYQYPLERRNDLYNQFLFEGNQIINLSGDYHFSVNRLFLFGELATDAKKGLAFLNGALFQPVDQVELSAVYRHIDKQYNAPLAGAFTENSRVNDEQGFYLGMKLFPAARINVNLYADYFNYQWVKYTTAAPGKGQEYLLQTTYQPNERWQILGRYFYERKPVKITGSAINSNLDQIRQGVRFQLTGKFHDRITVKTRFEHSFYEHDHGSSGYLVSQDVGFQPKNEGLNVWFRLAYFNTDDYDARIYAYENDLLYQFSIPALSGEGVRSYLTGKVKFCEKIELWFKVSRSWFFGVDSIGSGYSEIDGNKRTEVKMQLRFRI</sequence>
<dbReference type="Gene3D" id="1.10.150.280">
    <property type="entry name" value="AF1531-like domain"/>
    <property type="match status" value="1"/>
</dbReference>
<evidence type="ECO:0000313" key="2">
    <source>
        <dbReference type="Proteomes" id="UP001163821"/>
    </source>
</evidence>
<dbReference type="AlphaFoldDB" id="A0AA41YBI9"/>
<organism evidence="1 2">
    <name type="scientific">Gaoshiqia sediminis</name>
    <dbReference type="NCBI Taxonomy" id="2986998"/>
    <lineage>
        <taxon>Bacteria</taxon>
        <taxon>Pseudomonadati</taxon>
        <taxon>Bacteroidota</taxon>
        <taxon>Bacteroidia</taxon>
        <taxon>Marinilabiliales</taxon>
        <taxon>Prolixibacteraceae</taxon>
        <taxon>Gaoshiqia</taxon>
    </lineage>
</organism>
<name>A0AA41YBI9_9BACT</name>
<dbReference type="Proteomes" id="UP001163821">
    <property type="component" value="Unassembled WGS sequence"/>
</dbReference>
<dbReference type="Pfam" id="PF12836">
    <property type="entry name" value="HHH_3"/>
    <property type="match status" value="1"/>
</dbReference>
<dbReference type="RefSeq" id="WP_282591775.1">
    <property type="nucleotide sequence ID" value="NZ_JAPAAF010000013.1"/>
</dbReference>
<dbReference type="InterPro" id="IPR010994">
    <property type="entry name" value="RuvA_2-like"/>
</dbReference>
<reference evidence="1" key="1">
    <citation type="submission" date="2022-10" db="EMBL/GenBank/DDBJ databases">
        <title>Gaoshiqiia sediminis gen. nov., sp. nov., isolated from coastal sediment.</title>
        <authorList>
            <person name="Yu W.X."/>
            <person name="Mu D.S."/>
            <person name="Du J.Z."/>
            <person name="Liang Y.Q."/>
        </authorList>
    </citation>
    <scope>NUCLEOTIDE SEQUENCE</scope>
    <source>
        <strain evidence="1">A06</strain>
    </source>
</reference>
<gene>
    <name evidence="1" type="ORF">N2K84_10560</name>
</gene>
<keyword evidence="2" id="KW-1185">Reference proteome</keyword>
<evidence type="ECO:0000313" key="1">
    <source>
        <dbReference type="EMBL" id="MCW0483173.1"/>
    </source>
</evidence>